<dbReference type="Gene3D" id="1.10.12.10">
    <property type="entry name" value="Lyase 2-enoyl-coa Hydratase, Chain A, domain 2"/>
    <property type="match status" value="1"/>
</dbReference>
<dbReference type="InterPro" id="IPR001753">
    <property type="entry name" value="Enoyl-CoA_hydra/iso"/>
</dbReference>
<dbReference type="GO" id="GO:0008300">
    <property type="term" value="P:isoprenoid catabolic process"/>
    <property type="evidence" value="ECO:0007669"/>
    <property type="project" value="TreeGrafter"/>
</dbReference>
<dbReference type="Pfam" id="PF00378">
    <property type="entry name" value="ECH_1"/>
    <property type="match status" value="1"/>
</dbReference>
<evidence type="ECO:0000313" key="3">
    <source>
        <dbReference type="Proteomes" id="UP000637002"/>
    </source>
</evidence>
<sequence>MTAPLPATTILKLDRQGSRLYATIADPSTRNAMTAALVEDLWAVLNATENDRSLRTLILQGADGAFCAGADLKGTNKALDSAPGAGEVDPLEAQNRAGGELFAKLNEHPLAVIAVVDGPAFGGGFGMACCADIVLATPRARFALSETGLGIPPAQIAPYVVGRIGLRMARRLGLAGTRLDGAQAQDIGLVDFYCETADSLEATLTKVLNDIGRCAPGANAVTKRLFLSVGSLSPAAYRDEAARAFAGCLRGEEGQEGVRAFAEKRPARWVEKI</sequence>
<reference evidence="2" key="2">
    <citation type="submission" date="2020-09" db="EMBL/GenBank/DDBJ databases">
        <authorList>
            <person name="Sun Q."/>
            <person name="Zhou Y."/>
        </authorList>
    </citation>
    <scope>NUCLEOTIDE SEQUENCE</scope>
    <source>
        <strain evidence="2">CGMCC 1.12919</strain>
    </source>
</reference>
<dbReference type="InterPro" id="IPR051683">
    <property type="entry name" value="Enoyl-CoA_Hydratase/Isomerase"/>
</dbReference>
<dbReference type="InterPro" id="IPR029045">
    <property type="entry name" value="ClpP/crotonase-like_dom_sf"/>
</dbReference>
<evidence type="ECO:0000313" key="2">
    <source>
        <dbReference type="EMBL" id="GGC68056.1"/>
    </source>
</evidence>
<comment type="caution">
    <text evidence="2">The sequence shown here is derived from an EMBL/GenBank/DDBJ whole genome shotgun (WGS) entry which is preliminary data.</text>
</comment>
<name>A0A916XEI2_9HYPH</name>
<accession>A0A916XEI2</accession>
<dbReference type="PANTHER" id="PTHR42964">
    <property type="entry name" value="ENOYL-COA HYDRATASE"/>
    <property type="match status" value="1"/>
</dbReference>
<organism evidence="2 3">
    <name type="scientific">Chelatococcus reniformis</name>
    <dbReference type="NCBI Taxonomy" id="1494448"/>
    <lineage>
        <taxon>Bacteria</taxon>
        <taxon>Pseudomonadati</taxon>
        <taxon>Pseudomonadota</taxon>
        <taxon>Alphaproteobacteria</taxon>
        <taxon>Hyphomicrobiales</taxon>
        <taxon>Chelatococcaceae</taxon>
        <taxon>Chelatococcus</taxon>
    </lineage>
</organism>
<keyword evidence="3" id="KW-1185">Reference proteome</keyword>
<evidence type="ECO:0000256" key="1">
    <source>
        <dbReference type="ARBA" id="ARBA00005254"/>
    </source>
</evidence>
<dbReference type="RefSeq" id="WP_188609835.1">
    <property type="nucleotide sequence ID" value="NZ_BMGG01000005.1"/>
</dbReference>
<dbReference type="PANTHER" id="PTHR42964:SF1">
    <property type="entry name" value="POLYKETIDE BIOSYNTHESIS ENOYL-COA HYDRATASE PKSH-RELATED"/>
    <property type="match status" value="1"/>
</dbReference>
<gene>
    <name evidence="2" type="primary">atuE</name>
    <name evidence="2" type="ORF">GCM10010994_28270</name>
</gene>
<dbReference type="InterPro" id="IPR014748">
    <property type="entry name" value="Enoyl-CoA_hydra_C"/>
</dbReference>
<dbReference type="Proteomes" id="UP000637002">
    <property type="component" value="Unassembled WGS sequence"/>
</dbReference>
<dbReference type="Gene3D" id="3.90.226.10">
    <property type="entry name" value="2-enoyl-CoA Hydratase, Chain A, domain 1"/>
    <property type="match status" value="1"/>
</dbReference>
<dbReference type="AlphaFoldDB" id="A0A916XEI2"/>
<dbReference type="GO" id="GO:0003824">
    <property type="term" value="F:catalytic activity"/>
    <property type="evidence" value="ECO:0007669"/>
    <property type="project" value="UniProtKB-ARBA"/>
</dbReference>
<reference evidence="2" key="1">
    <citation type="journal article" date="2014" name="Int. J. Syst. Evol. Microbiol.">
        <title>Complete genome sequence of Corynebacterium casei LMG S-19264T (=DSM 44701T), isolated from a smear-ripened cheese.</title>
        <authorList>
            <consortium name="US DOE Joint Genome Institute (JGI-PGF)"/>
            <person name="Walter F."/>
            <person name="Albersmeier A."/>
            <person name="Kalinowski J."/>
            <person name="Ruckert C."/>
        </authorList>
    </citation>
    <scope>NUCLEOTIDE SEQUENCE</scope>
    <source>
        <strain evidence="2">CGMCC 1.12919</strain>
    </source>
</reference>
<protein>
    <submittedName>
        <fullName evidence="2">Isohexenylglutaconyl-CoA hydratase</fullName>
    </submittedName>
</protein>
<comment type="similarity">
    <text evidence="1">Belongs to the enoyl-CoA hydratase/isomerase family.</text>
</comment>
<dbReference type="CDD" id="cd06558">
    <property type="entry name" value="crotonase-like"/>
    <property type="match status" value="1"/>
</dbReference>
<dbReference type="EMBL" id="BMGG01000005">
    <property type="protein sequence ID" value="GGC68056.1"/>
    <property type="molecule type" value="Genomic_DNA"/>
</dbReference>
<proteinExistence type="inferred from homology"/>
<dbReference type="SUPFAM" id="SSF52096">
    <property type="entry name" value="ClpP/crotonase"/>
    <property type="match status" value="1"/>
</dbReference>